<dbReference type="OMA" id="ITFFGCK"/>
<feature type="region of interest" description="Disordered" evidence="6">
    <location>
        <begin position="1"/>
        <end position="25"/>
    </location>
</feature>
<dbReference type="AlphaFoldDB" id="A0A553NDJ3"/>
<evidence type="ECO:0000256" key="6">
    <source>
        <dbReference type="SAM" id="MobiDB-lite"/>
    </source>
</evidence>
<evidence type="ECO:0000256" key="3">
    <source>
        <dbReference type="ARBA" id="ARBA00022989"/>
    </source>
</evidence>
<accession>A0A553NDJ3</accession>
<keyword evidence="9" id="KW-1185">Reference proteome</keyword>
<dbReference type="EMBL" id="VCGU01000458">
    <property type="protein sequence ID" value="TRY63419.1"/>
    <property type="molecule type" value="Genomic_DNA"/>
</dbReference>
<organism evidence="8 9">
    <name type="scientific">Tigriopus californicus</name>
    <name type="common">Marine copepod</name>
    <dbReference type="NCBI Taxonomy" id="6832"/>
    <lineage>
        <taxon>Eukaryota</taxon>
        <taxon>Metazoa</taxon>
        <taxon>Ecdysozoa</taxon>
        <taxon>Arthropoda</taxon>
        <taxon>Crustacea</taxon>
        <taxon>Multicrustacea</taxon>
        <taxon>Hexanauplia</taxon>
        <taxon>Copepoda</taxon>
        <taxon>Harpacticoida</taxon>
        <taxon>Harpacticidae</taxon>
        <taxon>Tigriopus</taxon>
    </lineage>
</organism>
<dbReference type="GO" id="GO:0070072">
    <property type="term" value="P:vacuolar proton-transporting V-type ATPase complex assembly"/>
    <property type="evidence" value="ECO:0007669"/>
    <property type="project" value="InterPro"/>
</dbReference>
<feature type="transmembrane region" description="Helical" evidence="7">
    <location>
        <begin position="72"/>
        <end position="98"/>
    </location>
</feature>
<evidence type="ECO:0000256" key="4">
    <source>
        <dbReference type="ARBA" id="ARBA00023136"/>
    </source>
</evidence>
<gene>
    <name evidence="8" type="ORF">TCAL_14173</name>
</gene>
<evidence type="ECO:0000256" key="7">
    <source>
        <dbReference type="SAM" id="Phobius"/>
    </source>
</evidence>
<reference evidence="8 9" key="1">
    <citation type="journal article" date="2018" name="Nat. Ecol. Evol.">
        <title>Genomic signatures of mitonuclear coevolution across populations of Tigriopus californicus.</title>
        <authorList>
            <person name="Barreto F.S."/>
            <person name="Watson E.T."/>
            <person name="Lima T.G."/>
            <person name="Willett C.S."/>
            <person name="Edmands S."/>
            <person name="Li W."/>
            <person name="Burton R.S."/>
        </authorList>
    </citation>
    <scope>NUCLEOTIDE SEQUENCE [LARGE SCALE GENOMIC DNA]</scope>
    <source>
        <strain evidence="8 9">San Diego</strain>
    </source>
</reference>
<evidence type="ECO:0000313" key="9">
    <source>
        <dbReference type="Proteomes" id="UP000318571"/>
    </source>
</evidence>
<evidence type="ECO:0000256" key="1">
    <source>
        <dbReference type="ARBA" id="ARBA00022692"/>
    </source>
</evidence>
<dbReference type="STRING" id="6832.A0A553NDJ3"/>
<evidence type="ECO:0000256" key="2">
    <source>
        <dbReference type="ARBA" id="ARBA00022824"/>
    </source>
</evidence>
<keyword evidence="5" id="KW-0968">Cytoplasmic vesicle</keyword>
<keyword evidence="1 7" id="KW-0812">Transmembrane</keyword>
<protein>
    <recommendedName>
        <fullName evidence="10">Vacuolar ATPase assembly integral membrane protein VMA21 homolog</fullName>
    </recommendedName>
</protein>
<dbReference type="OrthoDB" id="160405at2759"/>
<name>A0A553NDJ3_TIGCA</name>
<feature type="transmembrane region" description="Helical" evidence="7">
    <location>
        <begin position="38"/>
        <end position="60"/>
    </location>
</feature>
<dbReference type="Pfam" id="PF09446">
    <property type="entry name" value="VMA21"/>
    <property type="match status" value="1"/>
</dbReference>
<dbReference type="InterPro" id="IPR019013">
    <property type="entry name" value="Vma21"/>
</dbReference>
<comment type="caution">
    <text evidence="8">The sequence shown here is derived from an EMBL/GenBank/DDBJ whole genome shotgun (WGS) entry which is preliminary data.</text>
</comment>
<dbReference type="GO" id="GO:0031410">
    <property type="term" value="C:cytoplasmic vesicle"/>
    <property type="evidence" value="ECO:0007669"/>
    <property type="project" value="UniProtKB-KW"/>
</dbReference>
<evidence type="ECO:0008006" key="10">
    <source>
        <dbReference type="Google" id="ProtNLM"/>
    </source>
</evidence>
<keyword evidence="4 7" id="KW-0472">Membrane</keyword>
<keyword evidence="3 7" id="KW-1133">Transmembrane helix</keyword>
<proteinExistence type="predicted"/>
<sequence>MSEDSMLDLKGQTSHSWPAQEDPDPSVSFASFLSVLKYCGLIILAPIITFFGCKAGLGVWGLAPADHAGEGIAANVMSAVAAIVVLHLALGVFIYKAYFEGTPAKKRLGKQE</sequence>
<evidence type="ECO:0000256" key="5">
    <source>
        <dbReference type="ARBA" id="ARBA00023329"/>
    </source>
</evidence>
<keyword evidence="2" id="KW-0256">Endoplasmic reticulum</keyword>
<evidence type="ECO:0000313" key="8">
    <source>
        <dbReference type="EMBL" id="TRY63419.1"/>
    </source>
</evidence>
<dbReference type="Proteomes" id="UP000318571">
    <property type="component" value="Chromosome 10"/>
</dbReference>